<evidence type="ECO:0000313" key="1">
    <source>
        <dbReference type="EMBL" id="KOY76391.1"/>
    </source>
</evidence>
<organism evidence="1 2">
    <name type="scientific">Apilactobacillus kunkeei</name>
    <dbReference type="NCBI Taxonomy" id="148814"/>
    <lineage>
        <taxon>Bacteria</taxon>
        <taxon>Bacillati</taxon>
        <taxon>Bacillota</taxon>
        <taxon>Bacilli</taxon>
        <taxon>Lactobacillales</taxon>
        <taxon>Lactobacillaceae</taxon>
        <taxon>Apilactobacillus</taxon>
    </lineage>
</organism>
<evidence type="ECO:0000313" key="2">
    <source>
        <dbReference type="Proteomes" id="UP000037778"/>
    </source>
</evidence>
<dbReference type="AlphaFoldDB" id="A0A0M9D8Y0"/>
<proteinExistence type="predicted"/>
<dbReference type="SUPFAM" id="SSF160800">
    <property type="entry name" value="Lp2179-like"/>
    <property type="match status" value="1"/>
</dbReference>
<sequence length="112" mass="12802">MAFETANQLQGDSKTYAVSPEIKKFTLSDMGFVKTNAGNFQFERTLDPEDPYNGIKLKIVFKSDLKTFKMSTITANGLNKVNIFTNKNADALVEQFNFLMDNFVERKVFVRK</sequence>
<dbReference type="Proteomes" id="UP000037778">
    <property type="component" value="Unassembled WGS sequence"/>
</dbReference>
<reference evidence="1 2" key="1">
    <citation type="journal article" date="2015" name="Genome Biol. Evol.">
        <title>Functionally Structured Genomes in Lactobacillus kunkeei Colonizing the Honey Crop and Food Products of Honeybees and Stingless Bees.</title>
        <authorList>
            <person name="Tamarit D."/>
            <person name="Ellegaard K.M."/>
            <person name="Wikander J."/>
            <person name="Olofsson T."/>
            <person name="Vasquez A."/>
            <person name="Andersson S.G."/>
        </authorList>
    </citation>
    <scope>NUCLEOTIDE SEQUENCE [LARGE SCALE GENOMIC DNA]</scope>
    <source>
        <strain evidence="1 2">LAko</strain>
    </source>
</reference>
<accession>A0A0M9D8Y0</accession>
<dbReference type="EMBL" id="JXCY01000006">
    <property type="protein sequence ID" value="KOY76391.1"/>
    <property type="molecule type" value="Genomic_DNA"/>
</dbReference>
<gene>
    <name evidence="1" type="ORF">RZ71_08420</name>
</gene>
<dbReference type="Pfam" id="PF08866">
    <property type="entry name" value="DUF1831"/>
    <property type="match status" value="1"/>
</dbReference>
<keyword evidence="2" id="KW-1185">Reference proteome</keyword>
<dbReference type="OrthoDB" id="2166222at2"/>
<evidence type="ECO:0008006" key="3">
    <source>
        <dbReference type="Google" id="ProtNLM"/>
    </source>
</evidence>
<dbReference type="PATRIC" id="fig|148814.10.peg.909"/>
<dbReference type="Gene3D" id="3.30.1820.10">
    <property type="entry name" value="Lp2179-like"/>
    <property type="match status" value="1"/>
</dbReference>
<name>A0A0M9D8Y0_9LACO</name>
<dbReference type="RefSeq" id="WP_053791868.1">
    <property type="nucleotide sequence ID" value="NZ_CP128865.1"/>
</dbReference>
<dbReference type="InterPro" id="IPR035942">
    <property type="entry name" value="Lp2179-like_sf"/>
</dbReference>
<dbReference type="InterPro" id="IPR014965">
    <property type="entry name" value="Amino_acid_metab_prot_put"/>
</dbReference>
<protein>
    <recommendedName>
        <fullName evidence="3">Cysteine desulfurase</fullName>
    </recommendedName>
</protein>
<comment type="caution">
    <text evidence="1">The sequence shown here is derived from an EMBL/GenBank/DDBJ whole genome shotgun (WGS) entry which is preliminary data.</text>
</comment>